<dbReference type="InterPro" id="IPR006845">
    <property type="entry name" value="Pex_N"/>
</dbReference>
<keyword evidence="20" id="KW-1185">Reference proteome</keyword>
<evidence type="ECO:0000256" key="3">
    <source>
        <dbReference type="ARBA" id="ARBA00008704"/>
    </source>
</evidence>
<comment type="subcellular location">
    <subcellularLocation>
        <location evidence="1">Peroxisome membrane</location>
        <topology evidence="1">Multi-pass membrane protein</topology>
    </subcellularLocation>
</comment>
<evidence type="ECO:0000256" key="6">
    <source>
        <dbReference type="ARBA" id="ARBA00022692"/>
    </source>
</evidence>
<accession>A7SSY6</accession>
<reference evidence="19 20" key="1">
    <citation type="journal article" date="2007" name="Science">
        <title>Sea anemone genome reveals ancestral eumetazoan gene repertoire and genomic organization.</title>
        <authorList>
            <person name="Putnam N.H."/>
            <person name="Srivastava M."/>
            <person name="Hellsten U."/>
            <person name="Dirks B."/>
            <person name="Chapman J."/>
            <person name="Salamov A."/>
            <person name="Terry A."/>
            <person name="Shapiro H."/>
            <person name="Lindquist E."/>
            <person name="Kapitonov V.V."/>
            <person name="Jurka J."/>
            <person name="Genikhovich G."/>
            <person name="Grigoriev I.V."/>
            <person name="Lucas S.M."/>
            <person name="Steele R.E."/>
            <person name="Finnerty J.R."/>
            <person name="Technau U."/>
            <person name="Martindale M.Q."/>
            <person name="Rokhsar D.S."/>
        </authorList>
    </citation>
    <scope>NUCLEOTIDE SEQUENCE [LARGE SCALE GENOMIC DNA]</scope>
    <source>
        <strain evidence="20">CH2 X CH6</strain>
    </source>
</reference>
<dbReference type="InterPro" id="IPR025654">
    <property type="entry name" value="PEX2/10"/>
</dbReference>
<keyword evidence="7" id="KW-0479">Metal-binding</keyword>
<dbReference type="PANTHER" id="PTHR48178">
    <property type="entry name" value="PEROXISOME BIOGENESIS FACTOR 2"/>
    <property type="match status" value="1"/>
</dbReference>
<dbReference type="GO" id="GO:0061630">
    <property type="term" value="F:ubiquitin protein ligase activity"/>
    <property type="evidence" value="ECO:0007669"/>
    <property type="project" value="UniProtKB-EC"/>
</dbReference>
<keyword evidence="13" id="KW-0472">Membrane</keyword>
<dbReference type="eggNOG" id="KOG2879">
    <property type="taxonomic scope" value="Eukaryota"/>
</dbReference>
<dbReference type="GO" id="GO:0005778">
    <property type="term" value="C:peroxisomal membrane"/>
    <property type="evidence" value="ECO:0007669"/>
    <property type="project" value="UniProtKB-SubCell"/>
</dbReference>
<comment type="catalytic activity">
    <reaction evidence="16">
        <text>[E2 ubiquitin-conjugating enzyme]-S-ubiquitinyl-L-cysteine + [acceptor protein]-L-cysteine = [E2 ubiquitin-conjugating enzyme]-L-cysteine + [acceptor protein]-S-ubiquitinyl-L-cysteine.</text>
        <dbReference type="EC" id="2.3.2.36"/>
    </reaction>
</comment>
<dbReference type="GO" id="GO:0008270">
    <property type="term" value="F:zinc ion binding"/>
    <property type="evidence" value="ECO:0007669"/>
    <property type="project" value="UniProtKB-KW"/>
</dbReference>
<keyword evidence="11" id="KW-0653">Protein transport</keyword>
<keyword evidence="5" id="KW-0808">Transferase</keyword>
<dbReference type="PANTHER" id="PTHR48178:SF1">
    <property type="entry name" value="PEROXISOME BIOGENESIS FACTOR 2"/>
    <property type="match status" value="1"/>
</dbReference>
<feature type="domain" description="Pex N-terminal" evidence="18">
    <location>
        <begin position="45"/>
        <end position="130"/>
    </location>
</feature>
<evidence type="ECO:0000256" key="8">
    <source>
        <dbReference type="ARBA" id="ARBA00022771"/>
    </source>
</evidence>
<keyword evidence="6" id="KW-0812">Transmembrane</keyword>
<sequence length="190" mass="22467">LDATQLDYEIINILRSQLRRAFQFFEAMLSKIEPELNALLRLLVWKIWRFLYVGEKILQFASMINFLVFLQKGRYQSLLERLLGIHHVFEQRQSLRQVSFEFMTRELLWHGFAEFLFFLLPLINVHKLKNLIMRQFTRPALPSSPNVKVAFHQCSICSEPPTAPHQGACEHVFCYYCIKVSCYGYRITGC</sequence>
<evidence type="ECO:0000256" key="10">
    <source>
        <dbReference type="ARBA" id="ARBA00022833"/>
    </source>
</evidence>
<evidence type="ECO:0000313" key="19">
    <source>
        <dbReference type="EMBL" id="EDO33162.1"/>
    </source>
</evidence>
<evidence type="ECO:0000256" key="11">
    <source>
        <dbReference type="ARBA" id="ARBA00022927"/>
    </source>
</evidence>
<evidence type="ECO:0000256" key="13">
    <source>
        <dbReference type="ARBA" id="ARBA00023136"/>
    </source>
</evidence>
<dbReference type="PROSITE" id="PS00518">
    <property type="entry name" value="ZF_RING_1"/>
    <property type="match status" value="1"/>
</dbReference>
<keyword evidence="12" id="KW-1133">Transmembrane helix</keyword>
<evidence type="ECO:0000256" key="2">
    <source>
        <dbReference type="ARBA" id="ARBA00004906"/>
    </source>
</evidence>
<keyword evidence="10" id="KW-0862">Zinc</keyword>
<gene>
    <name evidence="19" type="ORF">NEMVEDRAFT_v1g130528</name>
</gene>
<dbReference type="EC" id="2.3.2.36" evidence="17"/>
<evidence type="ECO:0000256" key="7">
    <source>
        <dbReference type="ARBA" id="ARBA00022723"/>
    </source>
</evidence>
<evidence type="ECO:0000256" key="9">
    <source>
        <dbReference type="ARBA" id="ARBA00022786"/>
    </source>
</evidence>
<evidence type="ECO:0000256" key="16">
    <source>
        <dbReference type="ARBA" id="ARBA00034438"/>
    </source>
</evidence>
<evidence type="ECO:0000256" key="4">
    <source>
        <dbReference type="ARBA" id="ARBA00022448"/>
    </source>
</evidence>
<evidence type="ECO:0000313" key="20">
    <source>
        <dbReference type="Proteomes" id="UP000001593"/>
    </source>
</evidence>
<evidence type="ECO:0000256" key="5">
    <source>
        <dbReference type="ARBA" id="ARBA00022679"/>
    </source>
</evidence>
<name>A7SSY6_NEMVE</name>
<dbReference type="InterPro" id="IPR013083">
    <property type="entry name" value="Znf_RING/FYVE/PHD"/>
</dbReference>
<dbReference type="PhylomeDB" id="A7SSY6"/>
<dbReference type="HOGENOM" id="CLU_1429606_0_0_1"/>
<dbReference type="Gene3D" id="3.30.40.10">
    <property type="entry name" value="Zinc/RING finger domain, C3HC4 (zinc finger)"/>
    <property type="match status" value="1"/>
</dbReference>
<dbReference type="Pfam" id="PF04757">
    <property type="entry name" value="Pex2_Pex12"/>
    <property type="match status" value="1"/>
</dbReference>
<protein>
    <recommendedName>
        <fullName evidence="17">RING-type E3 ubiquitin transferase (cysteine targeting)</fullName>
        <ecNumber evidence="17">2.3.2.36</ecNumber>
    </recommendedName>
    <alternativeName>
        <fullName evidence="15">Peroxin-2</fullName>
    </alternativeName>
</protein>
<keyword evidence="14" id="KW-0576">Peroxisome</keyword>
<evidence type="ECO:0000256" key="14">
    <source>
        <dbReference type="ARBA" id="ARBA00023140"/>
    </source>
</evidence>
<keyword evidence="8" id="KW-0863">Zinc-finger</keyword>
<evidence type="ECO:0000256" key="1">
    <source>
        <dbReference type="ARBA" id="ARBA00004585"/>
    </source>
</evidence>
<organism evidence="19 20">
    <name type="scientific">Nematostella vectensis</name>
    <name type="common">Starlet sea anemone</name>
    <dbReference type="NCBI Taxonomy" id="45351"/>
    <lineage>
        <taxon>Eukaryota</taxon>
        <taxon>Metazoa</taxon>
        <taxon>Cnidaria</taxon>
        <taxon>Anthozoa</taxon>
        <taxon>Hexacorallia</taxon>
        <taxon>Actiniaria</taxon>
        <taxon>Edwardsiidae</taxon>
        <taxon>Nematostella</taxon>
    </lineage>
</organism>
<dbReference type="AlphaFoldDB" id="A7SSY6"/>
<dbReference type="STRING" id="45351.A7SSY6"/>
<dbReference type="GO" id="GO:0016558">
    <property type="term" value="P:protein import into peroxisome matrix"/>
    <property type="evidence" value="ECO:0007669"/>
    <property type="project" value="InterPro"/>
</dbReference>
<dbReference type="SUPFAM" id="SSF57850">
    <property type="entry name" value="RING/U-box"/>
    <property type="match status" value="1"/>
</dbReference>
<dbReference type="InterPro" id="IPR017907">
    <property type="entry name" value="Znf_RING_CS"/>
</dbReference>
<keyword evidence="9" id="KW-0833">Ubl conjugation pathway</keyword>
<dbReference type="InParanoid" id="A7SSY6"/>
<keyword evidence="4" id="KW-0813">Transport</keyword>
<evidence type="ECO:0000259" key="18">
    <source>
        <dbReference type="Pfam" id="PF04757"/>
    </source>
</evidence>
<dbReference type="EMBL" id="DS469786">
    <property type="protein sequence ID" value="EDO33162.1"/>
    <property type="molecule type" value="Genomic_DNA"/>
</dbReference>
<dbReference type="Proteomes" id="UP000001593">
    <property type="component" value="Unassembled WGS sequence"/>
</dbReference>
<evidence type="ECO:0000256" key="17">
    <source>
        <dbReference type="ARBA" id="ARBA00034523"/>
    </source>
</evidence>
<comment type="pathway">
    <text evidence="2">Protein modification; protein ubiquitination.</text>
</comment>
<comment type="similarity">
    <text evidence="3">Belongs to the pex2/pex10/pex12 family.</text>
</comment>
<proteinExistence type="inferred from homology"/>
<dbReference type="OMA" id="QFASMIN"/>
<evidence type="ECO:0000256" key="15">
    <source>
        <dbReference type="ARBA" id="ARBA00032511"/>
    </source>
</evidence>
<evidence type="ECO:0000256" key="12">
    <source>
        <dbReference type="ARBA" id="ARBA00022989"/>
    </source>
</evidence>
<feature type="non-terminal residue" evidence="19">
    <location>
        <position position="1"/>
    </location>
</feature>